<keyword evidence="7 14" id="KW-0812">Transmembrane</keyword>
<feature type="transmembrane region" description="Helical" evidence="14">
    <location>
        <begin position="724"/>
        <end position="746"/>
    </location>
</feature>
<evidence type="ECO:0000256" key="1">
    <source>
        <dbReference type="ARBA" id="ARBA00004477"/>
    </source>
</evidence>
<evidence type="ECO:0000256" key="10">
    <source>
        <dbReference type="ARBA" id="ARBA00022989"/>
    </source>
</evidence>
<keyword evidence="9 14" id="KW-0256">Endoplasmic reticulum</keyword>
<dbReference type="AlphaFoldDB" id="A0A166GXV3"/>
<feature type="transmembrane region" description="Helical" evidence="14">
    <location>
        <begin position="340"/>
        <end position="359"/>
    </location>
</feature>
<comment type="pathway">
    <text evidence="2 14">Protein modification; protein glycosylation.</text>
</comment>
<comment type="catalytic activity">
    <reaction evidence="12 14">
        <text>a di-trans,poly-cis-dolichyl beta-D-mannosyl phosphate + L-threonyl-[protein] = 3-O-(alpha-D-mannosyl)-L-threonyl-[protein] + a di-trans,poly-cis-dolichyl phosphate + H(+)</text>
        <dbReference type="Rhea" id="RHEA:53396"/>
        <dbReference type="Rhea" id="RHEA-COMP:11060"/>
        <dbReference type="Rhea" id="RHEA-COMP:13547"/>
        <dbReference type="Rhea" id="RHEA-COMP:19498"/>
        <dbReference type="Rhea" id="RHEA-COMP:19501"/>
        <dbReference type="ChEBI" id="CHEBI:15378"/>
        <dbReference type="ChEBI" id="CHEBI:30013"/>
        <dbReference type="ChEBI" id="CHEBI:57683"/>
        <dbReference type="ChEBI" id="CHEBI:58211"/>
        <dbReference type="ChEBI" id="CHEBI:137323"/>
        <dbReference type="EC" id="2.4.1.109"/>
    </reaction>
</comment>
<dbReference type="SUPFAM" id="SSF82109">
    <property type="entry name" value="MIR domain"/>
    <property type="match status" value="1"/>
</dbReference>
<dbReference type="UniPathway" id="UPA00378"/>
<evidence type="ECO:0000256" key="7">
    <source>
        <dbReference type="ARBA" id="ARBA00022692"/>
    </source>
</evidence>
<evidence type="ECO:0000256" key="9">
    <source>
        <dbReference type="ARBA" id="ARBA00022824"/>
    </source>
</evidence>
<keyword evidence="11 14" id="KW-0472">Membrane</keyword>
<evidence type="ECO:0000256" key="2">
    <source>
        <dbReference type="ARBA" id="ARBA00004922"/>
    </source>
</evidence>
<dbReference type="Pfam" id="PF02366">
    <property type="entry name" value="PMT"/>
    <property type="match status" value="1"/>
</dbReference>
<evidence type="ECO:0000256" key="3">
    <source>
        <dbReference type="ARBA" id="ARBA00007222"/>
    </source>
</evidence>
<feature type="transmembrane region" description="Helical" evidence="14">
    <location>
        <begin position="227"/>
        <end position="247"/>
    </location>
</feature>
<dbReference type="PROSITE" id="PS50919">
    <property type="entry name" value="MIR"/>
    <property type="match status" value="3"/>
</dbReference>
<dbReference type="InterPro" id="IPR003342">
    <property type="entry name" value="ArnT-like_N"/>
</dbReference>
<dbReference type="InterPro" id="IPR027005">
    <property type="entry name" value="PMT-like"/>
</dbReference>
<comment type="function">
    <text evidence="14">Transfers mannose from Dol-P-mannose to Ser or Thr residues on proteins.</text>
</comment>
<evidence type="ECO:0000256" key="11">
    <source>
        <dbReference type="ARBA" id="ARBA00023136"/>
    </source>
</evidence>
<dbReference type="InterPro" id="IPR032421">
    <property type="entry name" value="PMT_4TMC"/>
</dbReference>
<feature type="transmembrane region" description="Helical" evidence="14">
    <location>
        <begin position="659"/>
        <end position="679"/>
    </location>
</feature>
<dbReference type="GO" id="GO:0005789">
    <property type="term" value="C:endoplasmic reticulum membrane"/>
    <property type="evidence" value="ECO:0007669"/>
    <property type="project" value="UniProtKB-SubCell"/>
</dbReference>
<dbReference type="Proteomes" id="UP000076532">
    <property type="component" value="Unassembled WGS sequence"/>
</dbReference>
<dbReference type="Pfam" id="PF16192">
    <property type="entry name" value="PMT_4TMC"/>
    <property type="match status" value="1"/>
</dbReference>
<evidence type="ECO:0000256" key="15">
    <source>
        <dbReference type="SAM" id="MobiDB-lite"/>
    </source>
</evidence>
<evidence type="ECO:0000256" key="14">
    <source>
        <dbReference type="RuleBase" id="RU367007"/>
    </source>
</evidence>
<evidence type="ECO:0000313" key="18">
    <source>
        <dbReference type="Proteomes" id="UP000076532"/>
    </source>
</evidence>
<feature type="transmembrane region" description="Helical" evidence="14">
    <location>
        <begin position="199"/>
        <end position="221"/>
    </location>
</feature>
<evidence type="ECO:0000256" key="4">
    <source>
        <dbReference type="ARBA" id="ARBA00012839"/>
    </source>
</evidence>
<feature type="domain" description="MIR" evidence="16">
    <location>
        <begin position="523"/>
        <end position="581"/>
    </location>
</feature>
<evidence type="ECO:0000256" key="6">
    <source>
        <dbReference type="ARBA" id="ARBA00022679"/>
    </source>
</evidence>
<dbReference type="STRING" id="436010.A0A166GXV3"/>
<dbReference type="PANTHER" id="PTHR10050">
    <property type="entry name" value="DOLICHYL-PHOSPHATE-MANNOSE--PROTEIN MANNOSYLTRANSFERASE"/>
    <property type="match status" value="1"/>
</dbReference>
<protein>
    <recommendedName>
        <fullName evidence="4 14">Dolichyl-phosphate-mannose--protein mannosyltransferase</fullName>
        <ecNumber evidence="4 14">2.4.1.109</ecNumber>
    </recommendedName>
</protein>
<evidence type="ECO:0000259" key="16">
    <source>
        <dbReference type="PROSITE" id="PS50919"/>
    </source>
</evidence>
<dbReference type="Gene3D" id="2.80.10.50">
    <property type="match status" value="1"/>
</dbReference>
<feature type="domain" description="MIR" evidence="16">
    <location>
        <begin position="393"/>
        <end position="447"/>
    </location>
</feature>
<dbReference type="SMART" id="SM00472">
    <property type="entry name" value="MIR"/>
    <property type="match status" value="3"/>
</dbReference>
<evidence type="ECO:0000313" key="17">
    <source>
        <dbReference type="EMBL" id="KZP18274.1"/>
    </source>
</evidence>
<dbReference type="PANTHER" id="PTHR10050:SF46">
    <property type="entry name" value="PROTEIN O-MANNOSYL-TRANSFERASE 2"/>
    <property type="match status" value="1"/>
</dbReference>
<comment type="catalytic activity">
    <reaction evidence="13 14">
        <text>a di-trans,poly-cis-dolichyl beta-D-mannosyl phosphate + L-seryl-[protein] = 3-O-(alpha-D-mannosyl)-L-seryl-[protein] + a di-trans,poly-cis-dolichyl phosphate + H(+)</text>
        <dbReference type="Rhea" id="RHEA:17377"/>
        <dbReference type="Rhea" id="RHEA-COMP:9863"/>
        <dbReference type="Rhea" id="RHEA-COMP:13546"/>
        <dbReference type="Rhea" id="RHEA-COMP:19498"/>
        <dbReference type="Rhea" id="RHEA-COMP:19501"/>
        <dbReference type="ChEBI" id="CHEBI:15378"/>
        <dbReference type="ChEBI" id="CHEBI:29999"/>
        <dbReference type="ChEBI" id="CHEBI:57683"/>
        <dbReference type="ChEBI" id="CHEBI:58211"/>
        <dbReference type="ChEBI" id="CHEBI:137321"/>
        <dbReference type="EC" id="2.4.1.109"/>
    </reaction>
</comment>
<evidence type="ECO:0000256" key="8">
    <source>
        <dbReference type="ARBA" id="ARBA00022737"/>
    </source>
</evidence>
<dbReference type="InterPro" id="IPR016093">
    <property type="entry name" value="MIR_motif"/>
</dbReference>
<evidence type="ECO:0000256" key="12">
    <source>
        <dbReference type="ARBA" id="ARBA00045085"/>
    </source>
</evidence>
<dbReference type="EMBL" id="KV417574">
    <property type="protein sequence ID" value="KZP18274.1"/>
    <property type="molecule type" value="Genomic_DNA"/>
</dbReference>
<comment type="subcellular location">
    <subcellularLocation>
        <location evidence="1 14">Endoplasmic reticulum membrane</location>
        <topology evidence="1 14">Multi-pass membrane protein</topology>
    </subcellularLocation>
</comment>
<proteinExistence type="inferred from homology"/>
<keyword evidence="6 14" id="KW-0808">Transferase</keyword>
<reference evidence="17 18" key="1">
    <citation type="journal article" date="2016" name="Mol. Biol. Evol.">
        <title>Comparative Genomics of Early-Diverging Mushroom-Forming Fungi Provides Insights into the Origins of Lignocellulose Decay Capabilities.</title>
        <authorList>
            <person name="Nagy L.G."/>
            <person name="Riley R."/>
            <person name="Tritt A."/>
            <person name="Adam C."/>
            <person name="Daum C."/>
            <person name="Floudas D."/>
            <person name="Sun H."/>
            <person name="Yadav J.S."/>
            <person name="Pangilinan J."/>
            <person name="Larsson K.H."/>
            <person name="Matsuura K."/>
            <person name="Barry K."/>
            <person name="Labutti K."/>
            <person name="Kuo R."/>
            <person name="Ohm R.A."/>
            <person name="Bhattacharya S.S."/>
            <person name="Shirouzu T."/>
            <person name="Yoshinaga Y."/>
            <person name="Martin F.M."/>
            <person name="Grigoriev I.V."/>
            <person name="Hibbett D.S."/>
        </authorList>
    </citation>
    <scope>NUCLEOTIDE SEQUENCE [LARGE SCALE GENOMIC DNA]</scope>
    <source>
        <strain evidence="17 18">CBS 109695</strain>
    </source>
</reference>
<sequence length="803" mass="92218">MRPPQVAIDFGAPRESSSASSEEFEQVPYPPDHYRAQQQPQDLPLHYMTEDTARRRVVRSGEPLLGDAGPDTELYDDESKDVYSKSKSGKGRVSSGRQRQPPPPPPTTVREFLWQNMEHVQPAIYTLLSCWTRFHKIGHAGLVIWDEAHFGKFGSHYLKREFYFDVHPPLGKMIVGLVGLLAGYDGNFEFKSGEQYGDAVPYVAMRVMIATFGVLMVPLGWYTSVELGMSLWATHLITLMILCDVAWLCISRFILLDSMLLFFTFTTVFCLTKFHNQQWQSFSIDWWIWLFMTGLSIGSVSSVKMVGLFVTSLVGLYTIEDLWDKFGDLKMSWRDQAKHWGARIACLIVLPILVYMTTFKIHFLILNHSGPGDAQMSSLFQANLIGNDFANSPLDVAFGSKVTLKNMGWGGGLLHSHVQTYPSGSNQQQVTCYHYKDENNEWVILPNWDEPALDPYADLRFLSDGDVIRLQHPSTTRNLHSHTIPAPVSKLNNEVSGYGNDSIGDIYDHWQVEIVDDVKKGEVKTVQSLTTRMRLRHTGLGCYLRADNSVLPQWGFKQIEVSCQKDVSPDDIYAYWNVESHWNNRLEPGNMKLYRSSFLRDFWHLNVAMMTSNNALIPDPDKEDILASKPTDWPFLNVGLRMCGWGDNQTKYYLMGTPIIWWGSTFSLAFSLLALGVYLLRQQRKYTDMEPREWEQFLYVGKIAFFGWVLHYVPFLIMDRVTYVHHYLPTLYFAVIMAGHLLDHFIFSSRKLSHKTKAITFGVISFLIVANFWWFRGVAFGIDGAIESHWGLLWRNSWNIYNY</sequence>
<keyword evidence="10 14" id="KW-1133">Transmembrane helix</keyword>
<gene>
    <name evidence="17" type="ORF">FIBSPDRAFT_792134</name>
</gene>
<dbReference type="Pfam" id="PF02815">
    <property type="entry name" value="MIR"/>
    <property type="match status" value="1"/>
</dbReference>
<evidence type="ECO:0000256" key="5">
    <source>
        <dbReference type="ARBA" id="ARBA00022676"/>
    </source>
</evidence>
<feature type="domain" description="MIR" evidence="16">
    <location>
        <begin position="459"/>
        <end position="515"/>
    </location>
</feature>
<feature type="region of interest" description="Disordered" evidence="15">
    <location>
        <begin position="1"/>
        <end position="109"/>
    </location>
</feature>
<dbReference type="OrthoDB" id="292747at2759"/>
<dbReference type="GO" id="GO:0004169">
    <property type="term" value="F:dolichyl-phosphate-mannose-protein mannosyltransferase activity"/>
    <property type="evidence" value="ECO:0007669"/>
    <property type="project" value="UniProtKB-UniRule"/>
</dbReference>
<feature type="transmembrane region" description="Helical" evidence="14">
    <location>
        <begin position="286"/>
        <end position="319"/>
    </location>
</feature>
<feature type="transmembrane region" description="Helical" evidence="14">
    <location>
        <begin position="699"/>
        <end position="718"/>
    </location>
</feature>
<dbReference type="CDD" id="cd23284">
    <property type="entry name" value="beta-trefoil_MIR_PMT2-like"/>
    <property type="match status" value="1"/>
</dbReference>
<name>A0A166GXV3_9AGAM</name>
<accession>A0A166GXV3</accession>
<keyword evidence="18" id="KW-1185">Reference proteome</keyword>
<dbReference type="InterPro" id="IPR036300">
    <property type="entry name" value="MIR_dom_sf"/>
</dbReference>
<organism evidence="17 18">
    <name type="scientific">Athelia psychrophila</name>
    <dbReference type="NCBI Taxonomy" id="1759441"/>
    <lineage>
        <taxon>Eukaryota</taxon>
        <taxon>Fungi</taxon>
        <taxon>Dikarya</taxon>
        <taxon>Basidiomycota</taxon>
        <taxon>Agaricomycotina</taxon>
        <taxon>Agaricomycetes</taxon>
        <taxon>Agaricomycetidae</taxon>
        <taxon>Atheliales</taxon>
        <taxon>Atheliaceae</taxon>
        <taxon>Athelia</taxon>
    </lineage>
</organism>
<dbReference type="EC" id="2.4.1.109" evidence="4 14"/>
<dbReference type="FunFam" id="2.80.10.50:FF:000012">
    <property type="entry name" value="Protein O-mannosyl-transferase 1"/>
    <property type="match status" value="1"/>
</dbReference>
<feature type="transmembrane region" description="Helical" evidence="14">
    <location>
        <begin position="758"/>
        <end position="775"/>
    </location>
</feature>
<keyword evidence="8" id="KW-0677">Repeat</keyword>
<comment type="similarity">
    <text evidence="3 14">Belongs to the glycosyltransferase 39 family.</text>
</comment>
<keyword evidence="5 14" id="KW-0328">Glycosyltransferase</keyword>
<evidence type="ECO:0000256" key="13">
    <source>
        <dbReference type="ARBA" id="ARBA00045102"/>
    </source>
</evidence>